<keyword evidence="3" id="KW-1185">Reference proteome</keyword>
<feature type="compositionally biased region" description="Polar residues" evidence="1">
    <location>
        <begin position="37"/>
        <end position="52"/>
    </location>
</feature>
<evidence type="ECO:0000256" key="1">
    <source>
        <dbReference type="SAM" id="MobiDB-lite"/>
    </source>
</evidence>
<proteinExistence type="predicted"/>
<organism evidence="2 3">
    <name type="scientific">Podospora australis</name>
    <dbReference type="NCBI Taxonomy" id="1536484"/>
    <lineage>
        <taxon>Eukaryota</taxon>
        <taxon>Fungi</taxon>
        <taxon>Dikarya</taxon>
        <taxon>Ascomycota</taxon>
        <taxon>Pezizomycotina</taxon>
        <taxon>Sordariomycetes</taxon>
        <taxon>Sordariomycetidae</taxon>
        <taxon>Sordariales</taxon>
        <taxon>Podosporaceae</taxon>
        <taxon>Podospora</taxon>
    </lineage>
</organism>
<accession>A0AAN7AJK6</accession>
<sequence length="228" mass="24695">MPAWTSAASNTRHPQHNESSYPRPPPHDGPGPYRTAPANSQPRGYNSDNRNVSGGAGGFLGESQAGPTSPPVPNPTKNTASSHDTNQPEEPPPGTQPPLRIIHWAQGRGSPPRFPYYPTTTTEASPYTGGVSDFSDQPCPYCNRHTNEGTQQQPNNFATFSTPREDGPAPKTKRGYASSTTSFSTTSTGSYEPSLDDYTISGESSTARTRNKHPNRKRALEWRPSKTL</sequence>
<dbReference type="Proteomes" id="UP001302126">
    <property type="component" value="Unassembled WGS sequence"/>
</dbReference>
<dbReference type="AlphaFoldDB" id="A0AAN7AJK6"/>
<evidence type="ECO:0000313" key="2">
    <source>
        <dbReference type="EMBL" id="KAK4191076.1"/>
    </source>
</evidence>
<feature type="compositionally biased region" description="Low complexity" evidence="1">
    <location>
        <begin position="178"/>
        <end position="188"/>
    </location>
</feature>
<feature type="compositionally biased region" description="Polar residues" evidence="1">
    <location>
        <begin position="1"/>
        <end position="20"/>
    </location>
</feature>
<feature type="compositionally biased region" description="Polar residues" evidence="1">
    <location>
        <begin position="148"/>
        <end position="162"/>
    </location>
</feature>
<gene>
    <name evidence="2" type="ORF">QBC35DRAFT_529400</name>
</gene>
<evidence type="ECO:0000313" key="3">
    <source>
        <dbReference type="Proteomes" id="UP001302126"/>
    </source>
</evidence>
<dbReference type="EMBL" id="MU864361">
    <property type="protein sequence ID" value="KAK4191076.1"/>
    <property type="molecule type" value="Genomic_DNA"/>
</dbReference>
<name>A0AAN7AJK6_9PEZI</name>
<comment type="caution">
    <text evidence="2">The sequence shown here is derived from an EMBL/GenBank/DDBJ whole genome shotgun (WGS) entry which is preliminary data.</text>
</comment>
<feature type="region of interest" description="Disordered" evidence="1">
    <location>
        <begin position="1"/>
        <end position="228"/>
    </location>
</feature>
<protein>
    <submittedName>
        <fullName evidence="2">Uncharacterized protein</fullName>
    </submittedName>
</protein>
<feature type="compositionally biased region" description="Basic and acidic residues" evidence="1">
    <location>
        <begin position="218"/>
        <end position="228"/>
    </location>
</feature>
<reference evidence="2" key="1">
    <citation type="journal article" date="2023" name="Mol. Phylogenet. Evol.">
        <title>Genome-scale phylogeny and comparative genomics of the fungal order Sordariales.</title>
        <authorList>
            <person name="Hensen N."/>
            <person name="Bonometti L."/>
            <person name="Westerberg I."/>
            <person name="Brannstrom I.O."/>
            <person name="Guillou S."/>
            <person name="Cros-Aarteil S."/>
            <person name="Calhoun S."/>
            <person name="Haridas S."/>
            <person name="Kuo A."/>
            <person name="Mondo S."/>
            <person name="Pangilinan J."/>
            <person name="Riley R."/>
            <person name="LaButti K."/>
            <person name="Andreopoulos B."/>
            <person name="Lipzen A."/>
            <person name="Chen C."/>
            <person name="Yan M."/>
            <person name="Daum C."/>
            <person name="Ng V."/>
            <person name="Clum A."/>
            <person name="Steindorff A."/>
            <person name="Ohm R.A."/>
            <person name="Martin F."/>
            <person name="Silar P."/>
            <person name="Natvig D.O."/>
            <person name="Lalanne C."/>
            <person name="Gautier V."/>
            <person name="Ament-Velasquez S.L."/>
            <person name="Kruys A."/>
            <person name="Hutchinson M.I."/>
            <person name="Powell A.J."/>
            <person name="Barry K."/>
            <person name="Miller A.N."/>
            <person name="Grigoriev I.V."/>
            <person name="Debuchy R."/>
            <person name="Gladieux P."/>
            <person name="Hiltunen Thoren M."/>
            <person name="Johannesson H."/>
        </authorList>
    </citation>
    <scope>NUCLEOTIDE SEQUENCE</scope>
    <source>
        <strain evidence="2">PSN309</strain>
    </source>
</reference>
<reference evidence="2" key="2">
    <citation type="submission" date="2023-05" db="EMBL/GenBank/DDBJ databases">
        <authorList>
            <consortium name="Lawrence Berkeley National Laboratory"/>
            <person name="Steindorff A."/>
            <person name="Hensen N."/>
            <person name="Bonometti L."/>
            <person name="Westerberg I."/>
            <person name="Brannstrom I.O."/>
            <person name="Guillou S."/>
            <person name="Cros-Aarteil S."/>
            <person name="Calhoun S."/>
            <person name="Haridas S."/>
            <person name="Kuo A."/>
            <person name="Mondo S."/>
            <person name="Pangilinan J."/>
            <person name="Riley R."/>
            <person name="Labutti K."/>
            <person name="Andreopoulos B."/>
            <person name="Lipzen A."/>
            <person name="Chen C."/>
            <person name="Yanf M."/>
            <person name="Daum C."/>
            <person name="Ng V."/>
            <person name="Clum A."/>
            <person name="Ohm R."/>
            <person name="Martin F."/>
            <person name="Silar P."/>
            <person name="Natvig D."/>
            <person name="Lalanne C."/>
            <person name="Gautier V."/>
            <person name="Ament-Velasquez S.L."/>
            <person name="Kruys A."/>
            <person name="Hutchinson M.I."/>
            <person name="Powell A.J."/>
            <person name="Barry K."/>
            <person name="Miller A.N."/>
            <person name="Grigoriev I.V."/>
            <person name="Debuchy R."/>
            <person name="Gladieux P."/>
            <person name="Thoren M.H."/>
            <person name="Johannesson H."/>
        </authorList>
    </citation>
    <scope>NUCLEOTIDE SEQUENCE</scope>
    <source>
        <strain evidence="2">PSN309</strain>
    </source>
</reference>
<feature type="compositionally biased region" description="Polar residues" evidence="1">
    <location>
        <begin position="75"/>
        <end position="85"/>
    </location>
</feature>